<dbReference type="InterPro" id="IPR027417">
    <property type="entry name" value="P-loop_NTPase"/>
</dbReference>
<dbReference type="Pfam" id="PF00931">
    <property type="entry name" value="NB-ARC"/>
    <property type="match status" value="1"/>
</dbReference>
<dbReference type="SUPFAM" id="SSF52540">
    <property type="entry name" value="P-loop containing nucleoside triphosphate hydrolases"/>
    <property type="match status" value="1"/>
</dbReference>
<dbReference type="GO" id="GO:0003677">
    <property type="term" value="F:DNA binding"/>
    <property type="evidence" value="ECO:0007669"/>
    <property type="project" value="InterPro"/>
</dbReference>
<dbReference type="Pfam" id="PF00400">
    <property type="entry name" value="WD40"/>
    <property type="match status" value="4"/>
</dbReference>
<evidence type="ECO:0000313" key="6">
    <source>
        <dbReference type="EMBL" id="MBH8555198.1"/>
    </source>
</evidence>
<feature type="repeat" description="WD" evidence="3">
    <location>
        <begin position="1122"/>
        <end position="1163"/>
    </location>
</feature>
<dbReference type="PRINTS" id="PR00320">
    <property type="entry name" value="GPROTEINBRPT"/>
</dbReference>
<keyword evidence="1 3" id="KW-0853">WD repeat</keyword>
<feature type="repeat" description="WD" evidence="3">
    <location>
        <begin position="603"/>
        <end position="644"/>
    </location>
</feature>
<feature type="domain" description="HTH luxR-type" evidence="4">
    <location>
        <begin position="18"/>
        <end position="63"/>
    </location>
</feature>
<feature type="repeat" description="WD" evidence="3">
    <location>
        <begin position="813"/>
        <end position="854"/>
    </location>
</feature>
<dbReference type="InterPro" id="IPR016032">
    <property type="entry name" value="Sig_transdc_resp-reg_C-effctor"/>
</dbReference>
<dbReference type="GO" id="GO:0006355">
    <property type="term" value="P:regulation of DNA-templated transcription"/>
    <property type="evidence" value="ECO:0007669"/>
    <property type="project" value="InterPro"/>
</dbReference>
<dbReference type="InterPro" id="IPR020472">
    <property type="entry name" value="WD40_PAC1"/>
</dbReference>
<keyword evidence="2" id="KW-0677">Repeat</keyword>
<dbReference type="SUPFAM" id="SSF46894">
    <property type="entry name" value="C-terminal effector domain of the bipartite response regulators"/>
    <property type="match status" value="1"/>
</dbReference>
<dbReference type="PROSITE" id="PS00678">
    <property type="entry name" value="WD_REPEATS_1"/>
    <property type="match status" value="10"/>
</dbReference>
<feature type="repeat" description="WD" evidence="3">
    <location>
        <begin position="897"/>
        <end position="933"/>
    </location>
</feature>
<dbReference type="PROSITE" id="PS50082">
    <property type="entry name" value="WD_REPEATS_2"/>
    <property type="match status" value="14"/>
</dbReference>
<sequence length="1201" mass="133525">MSAIAQNFILALAEERCLSSSELEVFLPAVEGKAPNAIAQELGISAEAVRKRLSEVYKKFQVSGGGPGKLTKLQQVIESAYQASSQPAKPSVPNRQDWGEAPSIRSSFYGREAELSKLKQWIVEERCRLVALLGMGGIGKTTLSVKLADEVQANFDYFIWRTLRNAPPIQEMLANLIRFFSDERGIHLPETIDAKITLLINYLRKHRCLLVLDNAETIMQGGASVASSQQTRAGYYKEGYEDYGQLLRRIGEEPHQSCLVITSREKPKEFAPLEGETSPVRTISLTGVGEAEGQEILKDKSLFGSQQNWSKLVKNYSGNPLALKLVAETIRELFSGDIAAFLDAGEIIFGDTRNLLDQQFERTTELEKEIIYWLAIKREPVSLEELLEDFMNPLTKRELLEALESLRRRSLIEKSDALFTLQPVVMEYITESIIEQICREITTDKIALFMSHALMGATVKDYVRDIQIRLILQPIIERLRNLLRTQTNIEDKLTHILEPLRGKVIVKPGYAASNVISLLSQLQTDLTGYDFSNLAVRQAYLQNVNLHQVSFAHSDLTRSVFAKNFATVLSVAFSRDGKLLATGDANGEIRLWRVVNGQQLLLYQAHTNKVWSVAFSADGTTLVSGSEDQTIKIWDVRSGECLKTLLEHTDRIWSVDFSSQGNIIASASEDQTVKIWDIHSGECLKTLAGHINGVRSVAFSPNGITLVSGSKDKTAKIWDVHSGECLKTLLGHTDRIWSVAFSPQGQAIASASDDKTVKLWDAETGKCLKTLTGHTNWVWSVDYNLEGDILVSGSDDQTVRLWNVNTGKCLKTLQGHTDRIWSVAFSPHGHTIASTSDDQTVKLWDSDTGRCLRTLKGYTNWVWSVAFHPDGKILASASDDHIVRLWDVESGKCLKTLKGHTNGVRSVAFSPDGQILASASDDQTIRLWNTNTGICFKILKKHSNWVWSIAFSPDGQILASASDDQTVKLWHVNTGKCFKTLSGDTNRIWFVAFSPDGQILAGASEDRTVKLWRVNTDEPLESLEGHSNWVRSVAFSPNGQILASASEDHTVRLWKASTEERLEPVEPALKEHTDKVRTVAFSPQGCTITNEQDQASDILASAGDDNAVKIWDVSTGKCLKTLQGHTKRIWSVVFSPDGRIIASGGEDETVRLWNVDTGKCWKIFNIYKPYKDMDITGSIGLTKAQKATLKALGAVEKAQKK</sequence>
<protein>
    <submittedName>
        <fullName evidence="6">Uncharacterized protein</fullName>
    </submittedName>
</protein>
<feature type="repeat" description="WD" evidence="3">
    <location>
        <begin position="729"/>
        <end position="770"/>
    </location>
</feature>
<dbReference type="InterPro" id="IPR000792">
    <property type="entry name" value="Tscrpt_reg_LuxR_C"/>
</dbReference>
<feature type="repeat" description="WD" evidence="3">
    <location>
        <begin position="855"/>
        <end position="896"/>
    </location>
</feature>
<feature type="repeat" description="WD" evidence="3">
    <location>
        <begin position="645"/>
        <end position="686"/>
    </location>
</feature>
<gene>
    <name evidence="6" type="ORF">I8751_23175</name>
</gene>
<dbReference type="Pfam" id="PF25168">
    <property type="entry name" value="Beta-prop_WDR36-Utp21_2nd"/>
    <property type="match status" value="1"/>
</dbReference>
<feature type="repeat" description="WD" evidence="3">
    <location>
        <begin position="1069"/>
        <end position="1121"/>
    </location>
</feature>
<dbReference type="GO" id="GO:0043531">
    <property type="term" value="F:ADP binding"/>
    <property type="evidence" value="ECO:0007669"/>
    <property type="project" value="InterPro"/>
</dbReference>
<name>A0A8J7HLW2_9CYAN</name>
<dbReference type="Proteomes" id="UP000599391">
    <property type="component" value="Unassembled WGS sequence"/>
</dbReference>
<keyword evidence="7" id="KW-1185">Reference proteome</keyword>
<dbReference type="Pfam" id="PF25173">
    <property type="entry name" value="Beta-prop_WDR3_1st"/>
    <property type="match status" value="1"/>
</dbReference>
<feature type="repeat" description="WD" evidence="3">
    <location>
        <begin position="939"/>
        <end position="980"/>
    </location>
</feature>
<dbReference type="InterPro" id="IPR036322">
    <property type="entry name" value="WD40_repeat_dom_sf"/>
</dbReference>
<dbReference type="Gene3D" id="3.40.50.300">
    <property type="entry name" value="P-loop containing nucleotide triphosphate hydrolases"/>
    <property type="match status" value="1"/>
</dbReference>
<dbReference type="Gene3D" id="2.130.10.10">
    <property type="entry name" value="YVTN repeat-like/Quinoprotein amine dehydrogenase"/>
    <property type="match status" value="7"/>
</dbReference>
<proteinExistence type="predicted"/>
<reference evidence="6 7" key="1">
    <citation type="journal article" date="2021" name="Int. J. Syst. Evol. Microbiol.">
        <title>Amazonocrinis nigriterrae gen. nov., sp. nov., Atlanticothrix silvestris gen. nov., sp. nov. and Dendronalium phyllosphericum gen. nov., sp. nov., nostocacean cyanobacteria from Brazilian environments.</title>
        <authorList>
            <person name="Alvarenga D.O."/>
            <person name="Andreote A.P.D."/>
            <person name="Branco L.H.Z."/>
            <person name="Delbaje E."/>
            <person name="Cruz R.B."/>
            <person name="Varani A.M."/>
            <person name="Fiore M.F."/>
        </authorList>
    </citation>
    <scope>NUCLEOTIDE SEQUENCE [LARGE SCALE GENOMIC DNA]</scope>
    <source>
        <strain evidence="6 7">CENA357</strain>
    </source>
</reference>
<dbReference type="InterPro" id="IPR002182">
    <property type="entry name" value="NB-ARC"/>
</dbReference>
<evidence type="ECO:0000313" key="7">
    <source>
        <dbReference type="Proteomes" id="UP000599391"/>
    </source>
</evidence>
<evidence type="ECO:0000256" key="3">
    <source>
        <dbReference type="PROSITE-ProRule" id="PRU00221"/>
    </source>
</evidence>
<dbReference type="InterPro" id="IPR036388">
    <property type="entry name" value="WH-like_DNA-bd_sf"/>
</dbReference>
<dbReference type="EMBL" id="JAECZB010000092">
    <property type="protein sequence ID" value="MBH8555198.1"/>
    <property type="molecule type" value="Genomic_DNA"/>
</dbReference>
<feature type="repeat" description="WD" evidence="3">
    <location>
        <begin position="771"/>
        <end position="812"/>
    </location>
</feature>
<evidence type="ECO:0000256" key="2">
    <source>
        <dbReference type="ARBA" id="ARBA00022737"/>
    </source>
</evidence>
<accession>A0A8J7HLW2</accession>
<feature type="repeat" description="WD" evidence="3">
    <location>
        <begin position="1023"/>
        <end position="1064"/>
    </location>
</feature>
<dbReference type="Gene3D" id="1.10.10.10">
    <property type="entry name" value="Winged helix-like DNA-binding domain superfamily/Winged helix DNA-binding domain"/>
    <property type="match status" value="1"/>
</dbReference>
<feature type="repeat" description="WD" evidence="3">
    <location>
        <begin position="981"/>
        <end position="1022"/>
    </location>
</feature>
<dbReference type="InterPro" id="IPR019775">
    <property type="entry name" value="WD40_repeat_CS"/>
</dbReference>
<dbReference type="InterPro" id="IPR015943">
    <property type="entry name" value="WD40/YVTN_repeat-like_dom_sf"/>
</dbReference>
<feature type="repeat" description="WD" evidence="3">
    <location>
        <begin position="687"/>
        <end position="728"/>
    </location>
</feature>
<dbReference type="PRINTS" id="PR00364">
    <property type="entry name" value="DISEASERSIST"/>
</dbReference>
<organism evidence="6 7">
    <name type="scientific">Atlanticothrix silvestris CENA357</name>
    <dbReference type="NCBI Taxonomy" id="1725252"/>
    <lineage>
        <taxon>Bacteria</taxon>
        <taxon>Bacillati</taxon>
        <taxon>Cyanobacteriota</taxon>
        <taxon>Cyanophyceae</taxon>
        <taxon>Nostocales</taxon>
        <taxon>Nodulariaceae</taxon>
        <taxon>Atlanticothrix</taxon>
        <taxon>Atlanticothrix silvestris</taxon>
    </lineage>
</organism>
<feature type="repeat" description="WD" evidence="3">
    <location>
        <begin position="561"/>
        <end position="602"/>
    </location>
</feature>
<dbReference type="InterPro" id="IPR001680">
    <property type="entry name" value="WD40_rpt"/>
</dbReference>
<dbReference type="AlphaFoldDB" id="A0A8J7HLW2"/>
<dbReference type="SUPFAM" id="SSF50978">
    <property type="entry name" value="WD40 repeat-like"/>
    <property type="match status" value="3"/>
</dbReference>
<evidence type="ECO:0000256" key="1">
    <source>
        <dbReference type="ARBA" id="ARBA00022574"/>
    </source>
</evidence>
<evidence type="ECO:0000259" key="5">
    <source>
        <dbReference type="Pfam" id="PF00931"/>
    </source>
</evidence>
<dbReference type="InterPro" id="IPR050349">
    <property type="entry name" value="WD_LIS1/nudF_dynein_reg"/>
</dbReference>
<dbReference type="PANTHER" id="PTHR44129">
    <property type="entry name" value="WD REPEAT-CONTAINING PROTEIN POP1"/>
    <property type="match status" value="1"/>
</dbReference>
<dbReference type="SMART" id="SM00320">
    <property type="entry name" value="WD40"/>
    <property type="match status" value="14"/>
</dbReference>
<comment type="caution">
    <text evidence="6">The sequence shown here is derived from an EMBL/GenBank/DDBJ whole genome shotgun (WGS) entry which is preliminary data.</text>
</comment>
<dbReference type="Pfam" id="PF00196">
    <property type="entry name" value="GerE"/>
    <property type="match status" value="1"/>
</dbReference>
<dbReference type="PROSITE" id="PS50294">
    <property type="entry name" value="WD_REPEATS_REGION"/>
    <property type="match status" value="14"/>
</dbReference>
<dbReference type="CDD" id="cd00200">
    <property type="entry name" value="WD40"/>
    <property type="match status" value="2"/>
</dbReference>
<feature type="domain" description="NB-ARC" evidence="5">
    <location>
        <begin position="112"/>
        <end position="214"/>
    </location>
</feature>
<evidence type="ECO:0000259" key="4">
    <source>
        <dbReference type="Pfam" id="PF00196"/>
    </source>
</evidence>
<dbReference type="GO" id="GO:0005829">
    <property type="term" value="C:cytosol"/>
    <property type="evidence" value="ECO:0007669"/>
    <property type="project" value="UniProtKB-ARBA"/>
</dbReference>